<feature type="transmembrane region" description="Helical" evidence="8">
    <location>
        <begin position="363"/>
        <end position="384"/>
    </location>
</feature>
<keyword evidence="11" id="KW-1185">Reference proteome</keyword>
<keyword evidence="3" id="KW-1003">Cell membrane</keyword>
<dbReference type="PANTHER" id="PTHR30353">
    <property type="entry name" value="INNER MEMBRANE PROTEIN DEDA-RELATED"/>
    <property type="match status" value="1"/>
</dbReference>
<feature type="domain" description="Phosphatidic acid phosphatase type 2/haloperoxidase" evidence="9">
    <location>
        <begin position="326"/>
        <end position="436"/>
    </location>
</feature>
<sequence length="656" mass="68578">MSGITQAVMDFIGQHPQWAGLLIFLIALTESVAVIGLFIPGSPILIAVGAVVGLGHLPLWPILLWATAGAIIGDGVSYELGRRYSATILGTWPVSRTPALIARGEAFFRRHGGKSIALGRFLPMLRPMVPMVAGALGLRPGLFYAVNIASALVWAPAHILGGALLGASLGTLGAVSGRLVAIVVVLALALWILIAATRWTWRRLAPLLDGAQQAAHRWAVARGGRPAQLLARLLDPEAPDLRVMALLGALVLILVAGFVNLLRLVAAHGELARADAAISGFIQGLRTPWSDAVLTAVTMLGDGTTITALVVIAIAWLLLRRAWHRAGGVAIAVAVTAGFVPLVKGRLQILRPTELYSGADAFSFPSGHAAFSAVLYGILGWLVARGLPGRWQALPLTLAAALVGLICASRIYLAAHWPSDVAAGLIFGLGMTIAFAMVFRRSDARQIRPRAFAGVLLLALAAVGGWHVATNYPDAAAMYARRDTTVTMAAPDWRAEGWRRLPPARTDLGGDVEQPFRLQWAGPPAALAAALAPSGWREPTGWGLVAATGFLDGGADAATLPVLPVLQDGHLPALTLIRPAAGGLSRQVLRLWPSGVALEGGSAILLGAPAVETIRHPLGLLSAVEDQDDGPLPDLPELRALPNAAEPAPGLVLAQP</sequence>
<feature type="transmembrane region" description="Helical" evidence="8">
    <location>
        <begin position="421"/>
        <end position="439"/>
    </location>
</feature>
<feature type="transmembrane region" description="Helical" evidence="8">
    <location>
        <begin position="45"/>
        <end position="73"/>
    </location>
</feature>
<comment type="subcellular location">
    <subcellularLocation>
        <location evidence="1">Cell membrane</location>
        <topology evidence="1">Multi-pass membrane protein</topology>
    </subcellularLocation>
</comment>
<feature type="transmembrane region" description="Helical" evidence="8">
    <location>
        <begin position="396"/>
        <end position="415"/>
    </location>
</feature>
<evidence type="ECO:0000256" key="8">
    <source>
        <dbReference type="SAM" id="Phobius"/>
    </source>
</evidence>
<evidence type="ECO:0000256" key="5">
    <source>
        <dbReference type="ARBA" id="ARBA00022989"/>
    </source>
</evidence>
<feature type="region of interest" description="Disordered" evidence="7">
    <location>
        <begin position="625"/>
        <end position="656"/>
    </location>
</feature>
<dbReference type="SMART" id="SM00014">
    <property type="entry name" value="acidPPc"/>
    <property type="match status" value="1"/>
</dbReference>
<dbReference type="EC" id="3.6.1.27" evidence="10"/>
<evidence type="ECO:0000256" key="1">
    <source>
        <dbReference type="ARBA" id="ARBA00004651"/>
    </source>
</evidence>
<evidence type="ECO:0000259" key="9">
    <source>
        <dbReference type="SMART" id="SM00014"/>
    </source>
</evidence>
<evidence type="ECO:0000256" key="6">
    <source>
        <dbReference type="ARBA" id="ARBA00023136"/>
    </source>
</evidence>
<evidence type="ECO:0000256" key="2">
    <source>
        <dbReference type="ARBA" id="ARBA00010792"/>
    </source>
</evidence>
<accession>A0ABU1JLM4</accession>
<dbReference type="EMBL" id="JAVDPW010000003">
    <property type="protein sequence ID" value="MDR6289522.1"/>
    <property type="molecule type" value="Genomic_DNA"/>
</dbReference>
<dbReference type="InterPro" id="IPR032818">
    <property type="entry name" value="DedA-like"/>
</dbReference>
<feature type="transmembrane region" description="Helical" evidence="8">
    <location>
        <begin position="293"/>
        <end position="319"/>
    </location>
</feature>
<feature type="transmembrane region" description="Helical" evidence="8">
    <location>
        <begin position="451"/>
        <end position="469"/>
    </location>
</feature>
<evidence type="ECO:0000256" key="3">
    <source>
        <dbReference type="ARBA" id="ARBA00022475"/>
    </source>
</evidence>
<dbReference type="SUPFAM" id="SSF48317">
    <property type="entry name" value="Acid phosphatase/Vanadium-dependent haloperoxidase"/>
    <property type="match status" value="1"/>
</dbReference>
<dbReference type="Pfam" id="PF09335">
    <property type="entry name" value="VTT_dom"/>
    <property type="match status" value="1"/>
</dbReference>
<name>A0ABU1JLM4_9PROT</name>
<evidence type="ECO:0000256" key="7">
    <source>
        <dbReference type="SAM" id="MobiDB-lite"/>
    </source>
</evidence>
<dbReference type="PANTHER" id="PTHR30353:SF15">
    <property type="entry name" value="INNER MEMBRANE PROTEIN YABI"/>
    <property type="match status" value="1"/>
</dbReference>
<dbReference type="Pfam" id="PF01569">
    <property type="entry name" value="PAP2"/>
    <property type="match status" value="1"/>
</dbReference>
<feature type="transmembrane region" description="Helical" evidence="8">
    <location>
        <begin position="175"/>
        <end position="194"/>
    </location>
</feature>
<evidence type="ECO:0000313" key="11">
    <source>
        <dbReference type="Proteomes" id="UP001262410"/>
    </source>
</evidence>
<organism evidence="10 11">
    <name type="scientific">Inquilinus ginsengisoli</name>
    <dbReference type="NCBI Taxonomy" id="363840"/>
    <lineage>
        <taxon>Bacteria</taxon>
        <taxon>Pseudomonadati</taxon>
        <taxon>Pseudomonadota</taxon>
        <taxon>Alphaproteobacteria</taxon>
        <taxon>Rhodospirillales</taxon>
        <taxon>Rhodospirillaceae</taxon>
        <taxon>Inquilinus</taxon>
    </lineage>
</organism>
<feature type="transmembrane region" description="Helical" evidence="8">
    <location>
        <begin position="326"/>
        <end position="343"/>
    </location>
</feature>
<keyword evidence="6 8" id="KW-0472">Membrane</keyword>
<dbReference type="Gene3D" id="1.20.144.10">
    <property type="entry name" value="Phosphatidic acid phosphatase type 2/haloperoxidase"/>
    <property type="match status" value="1"/>
</dbReference>
<proteinExistence type="inferred from homology"/>
<dbReference type="InterPro" id="IPR036938">
    <property type="entry name" value="PAP2/HPO_sf"/>
</dbReference>
<gene>
    <name evidence="10" type="ORF">E9232_002037</name>
</gene>
<evidence type="ECO:0000313" key="10">
    <source>
        <dbReference type="EMBL" id="MDR6289522.1"/>
    </source>
</evidence>
<dbReference type="Proteomes" id="UP001262410">
    <property type="component" value="Unassembled WGS sequence"/>
</dbReference>
<keyword evidence="10" id="KW-0378">Hydrolase</keyword>
<feature type="transmembrane region" description="Helical" evidence="8">
    <location>
        <begin position="21"/>
        <end position="39"/>
    </location>
</feature>
<reference evidence="10 11" key="1">
    <citation type="submission" date="2023-07" db="EMBL/GenBank/DDBJ databases">
        <title>Sorghum-associated microbial communities from plants grown in Nebraska, USA.</title>
        <authorList>
            <person name="Schachtman D."/>
        </authorList>
    </citation>
    <scope>NUCLEOTIDE SEQUENCE [LARGE SCALE GENOMIC DNA]</scope>
    <source>
        <strain evidence="10 11">584</strain>
    </source>
</reference>
<dbReference type="InterPro" id="IPR032816">
    <property type="entry name" value="VTT_dom"/>
</dbReference>
<feature type="transmembrane region" description="Helical" evidence="8">
    <location>
        <begin position="129"/>
        <end position="155"/>
    </location>
</feature>
<dbReference type="GO" id="GO:0050380">
    <property type="term" value="F:undecaprenyl-diphosphatase activity"/>
    <property type="evidence" value="ECO:0007669"/>
    <property type="project" value="UniProtKB-EC"/>
</dbReference>
<protein>
    <submittedName>
        <fullName evidence="10">Undecaprenyl-diphosphatase</fullName>
        <ecNumber evidence="10">3.6.1.27</ecNumber>
    </submittedName>
</protein>
<dbReference type="InterPro" id="IPR000326">
    <property type="entry name" value="PAP2/HPO"/>
</dbReference>
<dbReference type="RefSeq" id="WP_309793807.1">
    <property type="nucleotide sequence ID" value="NZ_JAVDPW010000003.1"/>
</dbReference>
<keyword evidence="5 8" id="KW-1133">Transmembrane helix</keyword>
<comment type="similarity">
    <text evidence="2">Belongs to the DedA family.</text>
</comment>
<keyword evidence="4 8" id="KW-0812">Transmembrane</keyword>
<evidence type="ECO:0000256" key="4">
    <source>
        <dbReference type="ARBA" id="ARBA00022692"/>
    </source>
</evidence>
<feature type="transmembrane region" description="Helical" evidence="8">
    <location>
        <begin position="241"/>
        <end position="262"/>
    </location>
</feature>
<comment type="caution">
    <text evidence="10">The sequence shown here is derived from an EMBL/GenBank/DDBJ whole genome shotgun (WGS) entry which is preliminary data.</text>
</comment>
<dbReference type="CDD" id="cd03392">
    <property type="entry name" value="PAP2_like_2"/>
    <property type="match status" value="1"/>
</dbReference>